<evidence type="ECO:0000313" key="1">
    <source>
        <dbReference type="EMBL" id="GHC02547.1"/>
    </source>
</evidence>
<organism evidence="1 2">
    <name type="scientific">Cerasicoccus arenae</name>
    <dbReference type="NCBI Taxonomy" id="424488"/>
    <lineage>
        <taxon>Bacteria</taxon>
        <taxon>Pseudomonadati</taxon>
        <taxon>Verrucomicrobiota</taxon>
        <taxon>Opitutia</taxon>
        <taxon>Puniceicoccales</taxon>
        <taxon>Cerasicoccaceae</taxon>
        <taxon>Cerasicoccus</taxon>
    </lineage>
</organism>
<dbReference type="EMBL" id="BMXG01000010">
    <property type="protein sequence ID" value="GHC02547.1"/>
    <property type="molecule type" value="Genomic_DNA"/>
</dbReference>
<dbReference type="Proteomes" id="UP000642829">
    <property type="component" value="Unassembled WGS sequence"/>
</dbReference>
<dbReference type="AlphaFoldDB" id="A0A8J3DBT6"/>
<sequence>MAVTPPPAAQLETVVAQASMPESADPHFVVGSFSATESSDPTFTTVAATHYMPTSQRDGVHFAYNAIDSASHATLAMAGGPVRSIY</sequence>
<reference evidence="1" key="1">
    <citation type="journal article" date="2014" name="Int. J. Syst. Evol. Microbiol.">
        <title>Complete genome sequence of Corynebacterium casei LMG S-19264T (=DSM 44701T), isolated from a smear-ripened cheese.</title>
        <authorList>
            <consortium name="US DOE Joint Genome Institute (JGI-PGF)"/>
            <person name="Walter F."/>
            <person name="Albersmeier A."/>
            <person name="Kalinowski J."/>
            <person name="Ruckert C."/>
        </authorList>
    </citation>
    <scope>NUCLEOTIDE SEQUENCE</scope>
    <source>
        <strain evidence="1">KCTC 12870</strain>
    </source>
</reference>
<keyword evidence="2" id="KW-1185">Reference proteome</keyword>
<proteinExistence type="predicted"/>
<evidence type="ECO:0000313" key="2">
    <source>
        <dbReference type="Proteomes" id="UP000642829"/>
    </source>
</evidence>
<accession>A0A8J3DBT6</accession>
<comment type="caution">
    <text evidence="1">The sequence shown here is derived from an EMBL/GenBank/DDBJ whole genome shotgun (WGS) entry which is preliminary data.</text>
</comment>
<protein>
    <submittedName>
        <fullName evidence="1">Uncharacterized protein</fullName>
    </submittedName>
</protein>
<name>A0A8J3DBT6_9BACT</name>
<reference evidence="1" key="2">
    <citation type="submission" date="2020-09" db="EMBL/GenBank/DDBJ databases">
        <authorList>
            <person name="Sun Q."/>
            <person name="Kim S."/>
        </authorList>
    </citation>
    <scope>NUCLEOTIDE SEQUENCE</scope>
    <source>
        <strain evidence="1">KCTC 12870</strain>
    </source>
</reference>
<gene>
    <name evidence="1" type="ORF">GCM10007047_18900</name>
</gene>